<reference evidence="12" key="1">
    <citation type="submission" date="2016-02" db="EMBL/GenBank/DDBJ databases">
        <title>Comparative genomics of biotechnologically important yeasts.</title>
        <authorList>
            <consortium name="DOE Joint Genome Institute"/>
            <person name="Riley R."/>
            <person name="Haridas S."/>
            <person name="Wolfe K.H."/>
            <person name="Lopes M.R."/>
            <person name="Hittinger C.T."/>
            <person name="Goker M."/>
            <person name="Salamov A."/>
            <person name="Wisecaver J."/>
            <person name="Long T.M."/>
            <person name="Aerts A.L."/>
            <person name="Barry K."/>
            <person name="Choi C."/>
            <person name="Clum A."/>
            <person name="Coughlan A.Y."/>
            <person name="Deshpande S."/>
            <person name="Douglass A.P."/>
            <person name="Hanson S.J."/>
            <person name="Klenk H.-P."/>
            <person name="Labutti K."/>
            <person name="Lapidus A."/>
            <person name="Lindquist E."/>
            <person name="Lipzen A."/>
            <person name="Meier-Kolthoff J.P."/>
            <person name="Ohm R.A."/>
            <person name="Otillar R.P."/>
            <person name="Pangilinan J."/>
            <person name="Peng Y."/>
            <person name="Rokas A."/>
            <person name="Rosa C.A."/>
            <person name="Scheuner C."/>
            <person name="Sibirny A.A."/>
            <person name="Slot J.C."/>
            <person name="Stielow J.B."/>
            <person name="Sun H."/>
            <person name="Kurtzman C.P."/>
            <person name="Blackwell M."/>
            <person name="Jeffries T.W."/>
            <person name="Grigoriev I.V."/>
        </authorList>
    </citation>
    <scope>NUCLEOTIDE SEQUENCE [LARGE SCALE GENOMIC DNA]</scope>
    <source>
        <strain evidence="12">NRRL Y-17796</strain>
    </source>
</reference>
<feature type="compositionally biased region" description="Basic residues" evidence="10">
    <location>
        <begin position="16"/>
        <end position="28"/>
    </location>
</feature>
<dbReference type="EMBL" id="KV453842">
    <property type="protein sequence ID" value="ODV90825.1"/>
    <property type="molecule type" value="Genomic_DNA"/>
</dbReference>
<dbReference type="OrthoDB" id="10254737at2759"/>
<comment type="subunit">
    <text evidence="8">Component of the translation initiation factor 2B (eIF2B) complex which is a heterodecamer of two sets of five different subunits: alpha, beta, gamma, delta and epsilon. Subunits alpha, beta and delta comprise a regulatory subcomplex and subunits epsilon and gamma comprise a catalytic subcomplex. Within the complex, the hexameric regulatory complex resides at the center, with the two heterodimeric catalytic subcomplexes bound on opposite sides.</text>
</comment>
<organism evidence="11 12">
    <name type="scientific">Tortispora caseinolytica NRRL Y-17796</name>
    <dbReference type="NCBI Taxonomy" id="767744"/>
    <lineage>
        <taxon>Eukaryota</taxon>
        <taxon>Fungi</taxon>
        <taxon>Dikarya</taxon>
        <taxon>Ascomycota</taxon>
        <taxon>Saccharomycotina</taxon>
        <taxon>Trigonopsidomycetes</taxon>
        <taxon>Trigonopsidales</taxon>
        <taxon>Trigonopsidaceae</taxon>
        <taxon>Tortispora</taxon>
    </lineage>
</organism>
<dbReference type="AlphaFoldDB" id="A0A1E4TGC7"/>
<evidence type="ECO:0000256" key="2">
    <source>
        <dbReference type="ARBA" id="ARBA00007251"/>
    </source>
</evidence>
<protein>
    <recommendedName>
        <fullName evidence="6">Translation initiation factor eIF2B subunit delta</fullName>
    </recommendedName>
    <alternativeName>
        <fullName evidence="7">eIF2B GDP-GTP exchange factor subunit delta</fullName>
    </alternativeName>
</protein>
<evidence type="ECO:0000256" key="5">
    <source>
        <dbReference type="ARBA" id="ARBA00022917"/>
    </source>
</evidence>
<gene>
    <name evidence="11" type="ORF">CANCADRAFT_31671</name>
</gene>
<dbReference type="GO" id="GO:0002183">
    <property type="term" value="P:cytoplasmic translational initiation"/>
    <property type="evidence" value="ECO:0007669"/>
    <property type="project" value="EnsemblFungi"/>
</dbReference>
<comment type="subcellular location">
    <subcellularLocation>
        <location evidence="1">Cytoplasm</location>
        <location evidence="1">Cytosol</location>
    </subcellularLocation>
</comment>
<dbReference type="InterPro" id="IPR042529">
    <property type="entry name" value="IF_2B-like_C"/>
</dbReference>
<keyword evidence="5" id="KW-0648">Protein biosynthesis</keyword>
<evidence type="ECO:0000256" key="1">
    <source>
        <dbReference type="ARBA" id="ARBA00004514"/>
    </source>
</evidence>
<dbReference type="SUPFAM" id="SSF100950">
    <property type="entry name" value="NagB/RpiA/CoA transferase-like"/>
    <property type="match status" value="1"/>
</dbReference>
<evidence type="ECO:0000256" key="6">
    <source>
        <dbReference type="ARBA" id="ARBA00044147"/>
    </source>
</evidence>
<dbReference type="GO" id="GO:0005085">
    <property type="term" value="F:guanyl-nucleotide exchange factor activity"/>
    <property type="evidence" value="ECO:0007669"/>
    <property type="project" value="EnsemblFungi"/>
</dbReference>
<dbReference type="InterPro" id="IPR027363">
    <property type="entry name" value="M1Pi_N"/>
</dbReference>
<dbReference type="InterPro" id="IPR037171">
    <property type="entry name" value="NagB/RpiA_transferase-like"/>
</dbReference>
<keyword evidence="12" id="KW-1185">Reference proteome</keyword>
<dbReference type="PANTHER" id="PTHR10233">
    <property type="entry name" value="TRANSLATION INITIATION FACTOR EIF-2B"/>
    <property type="match status" value="1"/>
</dbReference>
<dbReference type="Gene3D" id="1.20.120.420">
    <property type="entry name" value="translation initiation factor eif-2b, domain 1"/>
    <property type="match status" value="1"/>
</dbReference>
<evidence type="ECO:0000256" key="10">
    <source>
        <dbReference type="SAM" id="MobiDB-lite"/>
    </source>
</evidence>
<dbReference type="Gene3D" id="3.40.50.10470">
    <property type="entry name" value="Translation initiation factor eif-2b, domain 2"/>
    <property type="match status" value="1"/>
</dbReference>
<accession>A0A1E4TGC7</accession>
<evidence type="ECO:0000256" key="8">
    <source>
        <dbReference type="ARBA" id="ARBA00046432"/>
    </source>
</evidence>
<keyword evidence="4" id="KW-0396">Initiation factor</keyword>
<name>A0A1E4TGC7_9ASCO</name>
<evidence type="ECO:0000313" key="12">
    <source>
        <dbReference type="Proteomes" id="UP000095023"/>
    </source>
</evidence>
<dbReference type="Pfam" id="PF01008">
    <property type="entry name" value="IF-2B"/>
    <property type="match status" value="1"/>
</dbReference>
<evidence type="ECO:0000256" key="4">
    <source>
        <dbReference type="ARBA" id="ARBA00022540"/>
    </source>
</evidence>
<dbReference type="Proteomes" id="UP000095023">
    <property type="component" value="Unassembled WGS sequence"/>
</dbReference>
<evidence type="ECO:0000313" key="11">
    <source>
        <dbReference type="EMBL" id="ODV90825.1"/>
    </source>
</evidence>
<sequence length="408" mass="45041">MDDVEQKPLSPAELKKLKKAEKAARRKEQKGEQGVSQAPQQNRHKPSNKAKPDSTKPGTTAHKKSASTDTQSTSQYALGTLLGHLELRPRLGAPVPEDVNSAVFELAVRMSAFQVLGSTERCRQMLLAFQRMIREYRTPPDTLMARSLNTHLGKQIEYLKQARPLSVSMGNAIRWLKQEISKCLNDSEDVVKDNLVNAIEDFIRDKLDAASQVISQLAVPQINDGAVIMTFAHSSVVSKVLRDAKRGGKDFRVIVVDSRPLLEGKKLLQELQAADIPCSYVFMTGLHYVLSEVTAVVLGAHAMFSNGMLYSRAGTALVAQSATDRNIPVLVYCESIKFSDRVQLDALTTNELGRPEDMNLQIGANTSVKALHVLYDLTPPDCIRKIVTELGNLPPSSVPVVIREYRNS</sequence>
<evidence type="ECO:0000256" key="7">
    <source>
        <dbReference type="ARBA" id="ARBA00044356"/>
    </source>
</evidence>
<dbReference type="GO" id="GO:0003743">
    <property type="term" value="F:translation initiation factor activity"/>
    <property type="evidence" value="ECO:0007669"/>
    <property type="project" value="UniProtKB-KW"/>
</dbReference>
<evidence type="ECO:0000256" key="3">
    <source>
        <dbReference type="ARBA" id="ARBA00022490"/>
    </source>
</evidence>
<feature type="region of interest" description="Disordered" evidence="10">
    <location>
        <begin position="1"/>
        <end position="73"/>
    </location>
</feature>
<dbReference type="GO" id="GO:0005851">
    <property type="term" value="C:eukaryotic translation initiation factor 2B complex"/>
    <property type="evidence" value="ECO:0007669"/>
    <property type="project" value="EnsemblFungi"/>
</dbReference>
<keyword evidence="3" id="KW-0963">Cytoplasm</keyword>
<evidence type="ECO:0000256" key="9">
    <source>
        <dbReference type="RuleBase" id="RU003814"/>
    </source>
</evidence>
<dbReference type="PANTHER" id="PTHR10233:SF14">
    <property type="entry name" value="TRANSLATION INITIATION FACTOR EIF-2B SUBUNIT DELTA"/>
    <property type="match status" value="1"/>
</dbReference>
<proteinExistence type="inferred from homology"/>
<dbReference type="InterPro" id="IPR000649">
    <property type="entry name" value="IF-2B-related"/>
</dbReference>
<dbReference type="GO" id="GO:0005829">
    <property type="term" value="C:cytosol"/>
    <property type="evidence" value="ECO:0007669"/>
    <property type="project" value="UniProtKB-SubCell"/>
</dbReference>
<comment type="similarity">
    <text evidence="2 9">Belongs to the eIF-2B alpha/beta/delta subunits family.</text>
</comment>